<evidence type="ECO:0000256" key="1">
    <source>
        <dbReference type="ARBA" id="ARBA00022631"/>
    </source>
</evidence>
<gene>
    <name evidence="4" type="ORF">C8A03DRAFT_44549</name>
</gene>
<protein>
    <submittedName>
        <fullName evidence="4">Oxo-4-hydroxy-4-carboxy-5-ureidoimidazoline decarboxylase</fullName>
    </submittedName>
</protein>
<dbReference type="Pfam" id="PF09349">
    <property type="entry name" value="OHCU_decarbox"/>
    <property type="match status" value="1"/>
</dbReference>
<dbReference type="PANTHER" id="PTHR37987:SF1">
    <property type="entry name" value="OXO-4-HYDROXY-4-CARBOXY-5-UREIDOIMIDAZOLINE DECARBOXYLASE DOMAIN-CONTAINING PROTEIN"/>
    <property type="match status" value="1"/>
</dbReference>
<reference evidence="4" key="1">
    <citation type="journal article" date="2023" name="Mol. Phylogenet. Evol.">
        <title>Genome-scale phylogeny and comparative genomics of the fungal order Sordariales.</title>
        <authorList>
            <person name="Hensen N."/>
            <person name="Bonometti L."/>
            <person name="Westerberg I."/>
            <person name="Brannstrom I.O."/>
            <person name="Guillou S."/>
            <person name="Cros-Aarteil S."/>
            <person name="Calhoun S."/>
            <person name="Haridas S."/>
            <person name="Kuo A."/>
            <person name="Mondo S."/>
            <person name="Pangilinan J."/>
            <person name="Riley R."/>
            <person name="LaButti K."/>
            <person name="Andreopoulos B."/>
            <person name="Lipzen A."/>
            <person name="Chen C."/>
            <person name="Yan M."/>
            <person name="Daum C."/>
            <person name="Ng V."/>
            <person name="Clum A."/>
            <person name="Steindorff A."/>
            <person name="Ohm R.A."/>
            <person name="Martin F."/>
            <person name="Silar P."/>
            <person name="Natvig D.O."/>
            <person name="Lalanne C."/>
            <person name="Gautier V."/>
            <person name="Ament-Velasquez S.L."/>
            <person name="Kruys A."/>
            <person name="Hutchinson M.I."/>
            <person name="Powell A.J."/>
            <person name="Barry K."/>
            <person name="Miller A.N."/>
            <person name="Grigoriev I.V."/>
            <person name="Debuchy R."/>
            <person name="Gladieux P."/>
            <person name="Hiltunen Thoren M."/>
            <person name="Johannesson H."/>
        </authorList>
    </citation>
    <scope>NUCLEOTIDE SEQUENCE</scope>
    <source>
        <strain evidence="4">CBS 532.94</strain>
    </source>
</reference>
<evidence type="ECO:0000256" key="2">
    <source>
        <dbReference type="SAM" id="MobiDB-lite"/>
    </source>
</evidence>
<comment type="caution">
    <text evidence="4">The sequence shown here is derived from an EMBL/GenBank/DDBJ whole genome shotgun (WGS) entry which is preliminary data.</text>
</comment>
<dbReference type="SUPFAM" id="SSF158694">
    <property type="entry name" value="UraD-Like"/>
    <property type="match status" value="1"/>
</dbReference>
<reference evidence="4" key="2">
    <citation type="submission" date="2023-05" db="EMBL/GenBank/DDBJ databases">
        <authorList>
            <consortium name="Lawrence Berkeley National Laboratory"/>
            <person name="Steindorff A."/>
            <person name="Hensen N."/>
            <person name="Bonometti L."/>
            <person name="Westerberg I."/>
            <person name="Brannstrom I.O."/>
            <person name="Guillou S."/>
            <person name="Cros-Aarteil S."/>
            <person name="Calhoun S."/>
            <person name="Haridas S."/>
            <person name="Kuo A."/>
            <person name="Mondo S."/>
            <person name="Pangilinan J."/>
            <person name="Riley R."/>
            <person name="Labutti K."/>
            <person name="Andreopoulos B."/>
            <person name="Lipzen A."/>
            <person name="Chen C."/>
            <person name="Yanf M."/>
            <person name="Daum C."/>
            <person name="Ng V."/>
            <person name="Clum A."/>
            <person name="Ohm R."/>
            <person name="Martin F."/>
            <person name="Silar P."/>
            <person name="Natvig D."/>
            <person name="Lalanne C."/>
            <person name="Gautier V."/>
            <person name="Ament-Velasquez S.L."/>
            <person name="Kruys A."/>
            <person name="Hutchinson M.I."/>
            <person name="Powell A.J."/>
            <person name="Barry K."/>
            <person name="Miller A.N."/>
            <person name="Grigoriev I.V."/>
            <person name="Debuchy R."/>
            <person name="Gladieux P."/>
            <person name="Thoren M.H."/>
            <person name="Johannesson H."/>
        </authorList>
    </citation>
    <scope>NUCLEOTIDE SEQUENCE</scope>
    <source>
        <strain evidence="4">CBS 532.94</strain>
    </source>
</reference>
<proteinExistence type="predicted"/>
<evidence type="ECO:0000259" key="3">
    <source>
        <dbReference type="Pfam" id="PF09349"/>
    </source>
</evidence>
<keyword evidence="5" id="KW-1185">Reference proteome</keyword>
<evidence type="ECO:0000313" key="4">
    <source>
        <dbReference type="EMBL" id="KAK4237620.1"/>
    </source>
</evidence>
<dbReference type="PANTHER" id="PTHR37987">
    <property type="entry name" value="CHROMOSOME 9, WHOLE GENOME SHOTGUN SEQUENCE"/>
    <property type="match status" value="1"/>
</dbReference>
<feature type="region of interest" description="Disordered" evidence="2">
    <location>
        <begin position="102"/>
        <end position="139"/>
    </location>
</feature>
<dbReference type="InterPro" id="IPR036778">
    <property type="entry name" value="OHCU_decarboxylase_sf"/>
</dbReference>
<dbReference type="Gene3D" id="1.10.3330.10">
    <property type="entry name" value="Oxo-4-hydroxy-4-carboxy-5-ureidoimidazoline decarboxylase"/>
    <property type="match status" value="1"/>
</dbReference>
<feature type="domain" description="Oxo-4-hydroxy-4-carboxy-5-ureidoimidazoline decarboxylase" evidence="3">
    <location>
        <begin position="14"/>
        <end position="199"/>
    </location>
</feature>
<evidence type="ECO:0000313" key="5">
    <source>
        <dbReference type="Proteomes" id="UP001303760"/>
    </source>
</evidence>
<feature type="compositionally biased region" description="Polar residues" evidence="2">
    <location>
        <begin position="112"/>
        <end position="129"/>
    </location>
</feature>
<dbReference type="AlphaFoldDB" id="A0AAN7HDL0"/>
<dbReference type="EMBL" id="MU860130">
    <property type="protein sequence ID" value="KAK4237620.1"/>
    <property type="molecule type" value="Genomic_DNA"/>
</dbReference>
<dbReference type="Proteomes" id="UP001303760">
    <property type="component" value="Unassembled WGS sequence"/>
</dbReference>
<sequence length="214" mass="23666">MTTPSLPPITILPTLPDEALTSTIDLLFEPSPDLHALALPTLRGHPYASYDDLISAVRVQLLDLAAAASDVVVGNTEGGAKKRKQQQQQLLLHSILGSHPRLGEKKKEGLSGLSSAEQKHLNTSTSNNSDGEEEEEELARLNREYEARFPGLRFVTWVRGRGRTEVIDEMRRRIARGDFAEEERENIRAMCDIAADRARKLLKKEEEEGAGASS</sequence>
<organism evidence="4 5">
    <name type="scientific">Achaetomium macrosporum</name>
    <dbReference type="NCBI Taxonomy" id="79813"/>
    <lineage>
        <taxon>Eukaryota</taxon>
        <taxon>Fungi</taxon>
        <taxon>Dikarya</taxon>
        <taxon>Ascomycota</taxon>
        <taxon>Pezizomycotina</taxon>
        <taxon>Sordariomycetes</taxon>
        <taxon>Sordariomycetidae</taxon>
        <taxon>Sordariales</taxon>
        <taxon>Chaetomiaceae</taxon>
        <taxon>Achaetomium</taxon>
    </lineage>
</organism>
<accession>A0AAN7HDL0</accession>
<dbReference type="GO" id="GO:0006144">
    <property type="term" value="P:purine nucleobase metabolic process"/>
    <property type="evidence" value="ECO:0007669"/>
    <property type="project" value="UniProtKB-KW"/>
</dbReference>
<keyword evidence="1" id="KW-0659">Purine metabolism</keyword>
<name>A0AAN7HDL0_9PEZI</name>
<dbReference type="InterPro" id="IPR018020">
    <property type="entry name" value="OHCU_decarboxylase"/>
</dbReference>